<keyword evidence="11" id="KW-1185">Reference proteome</keyword>
<dbReference type="SUPFAM" id="SSF51735">
    <property type="entry name" value="NAD(P)-binding Rossmann-fold domains"/>
    <property type="match status" value="1"/>
</dbReference>
<evidence type="ECO:0000256" key="1">
    <source>
        <dbReference type="ARBA" id="ARBA00005005"/>
    </source>
</evidence>
<keyword evidence="2" id="KW-0276">Fatty acid metabolism</keyword>
<dbReference type="SUPFAM" id="SSF48179">
    <property type="entry name" value="6-phosphogluconate dehydrogenase C-terminal domain-like"/>
    <property type="match status" value="2"/>
</dbReference>
<evidence type="ECO:0000256" key="4">
    <source>
        <dbReference type="ARBA" id="ARBA00023002"/>
    </source>
</evidence>
<feature type="domain" description="3-hydroxyacyl-CoA dehydrogenase C-terminal" evidence="8">
    <location>
        <begin position="208"/>
        <end position="307"/>
    </location>
</feature>
<evidence type="ECO:0000259" key="8">
    <source>
        <dbReference type="Pfam" id="PF00725"/>
    </source>
</evidence>
<dbReference type="InterPro" id="IPR006108">
    <property type="entry name" value="3HC_DH_C"/>
</dbReference>
<evidence type="ECO:0000256" key="3">
    <source>
        <dbReference type="ARBA" id="ARBA00022963"/>
    </source>
</evidence>
<gene>
    <name evidence="10" type="ORF">GCM10011506_17220</name>
</gene>
<comment type="pathway">
    <text evidence="1">Lipid metabolism; fatty acid beta-oxidation.</text>
</comment>
<dbReference type="InterPro" id="IPR036291">
    <property type="entry name" value="NAD(P)-bd_dom_sf"/>
</dbReference>
<proteinExistence type="predicted"/>
<dbReference type="Pfam" id="PF02737">
    <property type="entry name" value="3HCDH_N"/>
    <property type="match status" value="1"/>
</dbReference>
<evidence type="ECO:0000313" key="10">
    <source>
        <dbReference type="EMBL" id="GGC32293.1"/>
    </source>
</evidence>
<dbReference type="InterPro" id="IPR029045">
    <property type="entry name" value="ClpP/crotonase-like_dom_sf"/>
</dbReference>
<evidence type="ECO:0000256" key="2">
    <source>
        <dbReference type="ARBA" id="ARBA00022832"/>
    </source>
</evidence>
<dbReference type="Pfam" id="PF00725">
    <property type="entry name" value="3HCDH"/>
    <property type="match status" value="1"/>
</dbReference>
<dbReference type="Gene3D" id="3.90.226.10">
    <property type="entry name" value="2-enoyl-CoA Hydratase, Chain A, domain 1"/>
    <property type="match status" value="1"/>
</dbReference>
<dbReference type="Gene3D" id="1.10.1040.50">
    <property type="match status" value="1"/>
</dbReference>
<evidence type="ECO:0000256" key="6">
    <source>
        <dbReference type="ARBA" id="ARBA00023098"/>
    </source>
</evidence>
<dbReference type="EMBL" id="BMEC01000005">
    <property type="protein sequence ID" value="GGC32293.1"/>
    <property type="molecule type" value="Genomic_DNA"/>
</dbReference>
<evidence type="ECO:0000259" key="9">
    <source>
        <dbReference type="Pfam" id="PF02737"/>
    </source>
</evidence>
<dbReference type="Proteomes" id="UP000636010">
    <property type="component" value="Unassembled WGS sequence"/>
</dbReference>
<dbReference type="PANTHER" id="PTHR48075:SF7">
    <property type="entry name" value="3-HYDROXYACYL-COA DEHYDROGENASE-RELATED"/>
    <property type="match status" value="1"/>
</dbReference>
<protein>
    <submittedName>
        <fullName evidence="10">3-hydroxyacyl-CoA dehydrogenase</fullName>
    </submittedName>
</protein>
<comment type="catalytic activity">
    <reaction evidence="7">
        <text>a (3S)-3-hydroxyacyl-CoA + NAD(+) = a 3-oxoacyl-CoA + NADH + H(+)</text>
        <dbReference type="Rhea" id="RHEA:22432"/>
        <dbReference type="ChEBI" id="CHEBI:15378"/>
        <dbReference type="ChEBI" id="CHEBI:57318"/>
        <dbReference type="ChEBI" id="CHEBI:57540"/>
        <dbReference type="ChEBI" id="CHEBI:57945"/>
        <dbReference type="ChEBI" id="CHEBI:90726"/>
        <dbReference type="EC" id="1.1.1.35"/>
    </reaction>
</comment>
<organism evidence="10 11">
    <name type="scientific">Marivirga lumbricoides</name>
    <dbReference type="NCBI Taxonomy" id="1046115"/>
    <lineage>
        <taxon>Bacteria</taxon>
        <taxon>Pseudomonadati</taxon>
        <taxon>Bacteroidota</taxon>
        <taxon>Cytophagia</taxon>
        <taxon>Cytophagales</taxon>
        <taxon>Marivirgaceae</taxon>
        <taxon>Marivirga</taxon>
    </lineage>
</organism>
<evidence type="ECO:0000256" key="5">
    <source>
        <dbReference type="ARBA" id="ARBA00023027"/>
    </source>
</evidence>
<sequence>MDRIIKKIAVLGSGTMGTQIACHFANIGAEVLLLDRVPPEFTEEDKNNGLKEDSTSFRSKFAINNLKKAVKTQPSPLFTSDFASRIKPGNFEDDLDKIAACDWVLEAIIEKPEPKRKLYEEVEKYRKNGTLITSNTSGIAISKLSEGRSEDFQKHFCGTHFFNPPRYLQLLEIIPGTKTSEDVIQFLQSFAEIHLGKTAITCKDTPAFIGNRIGVYAIMLTIQLMQKMNLSIEQVDELTGKAVGRPKTATFRTADLVGLDVLADVSHGLYENLKNDEERAVFKLPDFMRKMLENGWIGDKVNQGFYKKEKEGGDTKLYTLDPAKMEYRPKENPSYLIVEEQKKQESLEDQFKSMEAGKVEETNFLKKIYLKVTGSDNDKAVMFFKEFYYRLFAYCSNRVPEITEEIYKIDEAIKAGFGWEAGPFEIWDSLGLEETTKKMNMAGYKPAGWVAEMIQKGHSSFYSHHNGRKNYYHLQTEEKLPVPLARRLIILENFREDNTIWQNAGCNVIDVGDGVLVVEFTSRMNTINMEVMEGINKAIDLAENDPRFKAVVIGNDTDDFSLGADLGMIGKNAVVRNKSTIEDALHEFQDLMLRIRYSYIPVIAAPKGKTLGGGCELCLYTDRVQAAAETYMGLVEIGVGLIPAGGGTTEMVRRASAEMVDEAPDSPHLQSYLMNISTAKVSTSAEEAFQVKYLRRGVDRVSMNKKRVLTDAKHLALELAENYRPPVKTKSINALGKNALSFYLSGIANMHTGNYMTDYDREIVEKLAYTMCGGSLSGKNTVEEEYMMRLERESFLELVTNMKTIERMGSMLLKGKPKRN</sequence>
<reference evidence="11" key="1">
    <citation type="journal article" date="2019" name="Int. J. Syst. Evol. Microbiol.">
        <title>The Global Catalogue of Microorganisms (GCM) 10K type strain sequencing project: providing services to taxonomists for standard genome sequencing and annotation.</title>
        <authorList>
            <consortium name="The Broad Institute Genomics Platform"/>
            <consortium name="The Broad Institute Genome Sequencing Center for Infectious Disease"/>
            <person name="Wu L."/>
            <person name="Ma J."/>
        </authorList>
    </citation>
    <scope>NUCLEOTIDE SEQUENCE [LARGE SCALE GENOMIC DNA]</scope>
    <source>
        <strain evidence="11">CGMCC 1.10832</strain>
    </source>
</reference>
<evidence type="ECO:0000313" key="11">
    <source>
        <dbReference type="Proteomes" id="UP000636010"/>
    </source>
</evidence>
<keyword evidence="5" id="KW-0520">NAD</keyword>
<dbReference type="SUPFAM" id="SSF52096">
    <property type="entry name" value="ClpP/crotonase"/>
    <property type="match status" value="1"/>
</dbReference>
<feature type="domain" description="3-hydroxyacyl-CoA dehydrogenase NAD binding" evidence="9">
    <location>
        <begin position="7"/>
        <end position="205"/>
    </location>
</feature>
<name>A0ABQ1LZG7_9BACT</name>
<dbReference type="Gene3D" id="3.40.50.720">
    <property type="entry name" value="NAD(P)-binding Rossmann-like Domain"/>
    <property type="match status" value="1"/>
</dbReference>
<keyword evidence="3" id="KW-0442">Lipid degradation</keyword>
<dbReference type="CDD" id="cd06558">
    <property type="entry name" value="crotonase-like"/>
    <property type="match status" value="1"/>
</dbReference>
<dbReference type="InterPro" id="IPR001753">
    <property type="entry name" value="Enoyl-CoA_hydra/iso"/>
</dbReference>
<dbReference type="InterPro" id="IPR008927">
    <property type="entry name" value="6-PGluconate_DH-like_C_sf"/>
</dbReference>
<keyword evidence="6" id="KW-0443">Lipid metabolism</keyword>
<dbReference type="InterPro" id="IPR006176">
    <property type="entry name" value="3-OHacyl-CoA_DH_NAD-bd"/>
</dbReference>
<dbReference type="Pfam" id="PF00378">
    <property type="entry name" value="ECH_1"/>
    <property type="match status" value="1"/>
</dbReference>
<accession>A0ABQ1LZG7</accession>
<comment type="caution">
    <text evidence="10">The sequence shown here is derived from an EMBL/GenBank/DDBJ whole genome shotgun (WGS) entry which is preliminary data.</text>
</comment>
<dbReference type="PANTHER" id="PTHR48075">
    <property type="entry name" value="3-HYDROXYACYL-COA DEHYDROGENASE FAMILY PROTEIN"/>
    <property type="match status" value="1"/>
</dbReference>
<evidence type="ECO:0000256" key="7">
    <source>
        <dbReference type="ARBA" id="ARBA00049556"/>
    </source>
</evidence>
<dbReference type="RefSeq" id="WP_188462367.1">
    <property type="nucleotide sequence ID" value="NZ_BAABHU010000005.1"/>
</dbReference>
<keyword evidence="4" id="KW-0560">Oxidoreductase</keyword>